<dbReference type="InterPro" id="IPR035906">
    <property type="entry name" value="MetI-like_sf"/>
</dbReference>
<evidence type="ECO:0000256" key="5">
    <source>
        <dbReference type="ARBA" id="ARBA00022597"/>
    </source>
</evidence>
<evidence type="ECO:0000256" key="2">
    <source>
        <dbReference type="ARBA" id="ARBA00009047"/>
    </source>
</evidence>
<dbReference type="GO" id="GO:0005886">
    <property type="term" value="C:plasma membrane"/>
    <property type="evidence" value="ECO:0007669"/>
    <property type="project" value="UniProtKB-SubCell"/>
</dbReference>
<feature type="transmembrane region" description="Helical" evidence="9">
    <location>
        <begin position="186"/>
        <end position="212"/>
    </location>
</feature>
<dbReference type="PANTHER" id="PTHR32243">
    <property type="entry name" value="MALTOSE TRANSPORT SYSTEM PERMEASE-RELATED"/>
    <property type="match status" value="1"/>
</dbReference>
<proteinExistence type="inferred from homology"/>
<keyword evidence="7 9" id="KW-1133">Transmembrane helix</keyword>
<dbReference type="RefSeq" id="WP_153025189.1">
    <property type="nucleotide sequence ID" value="NZ_WIAO01000010.1"/>
</dbReference>
<feature type="domain" description="ABC transmembrane type-1" evidence="10">
    <location>
        <begin position="74"/>
        <end position="265"/>
    </location>
</feature>
<sequence>MRTDKLASLIWNTVVFIGCVLLSLVVVWPILFTLSSAVSPGRSAAALSPLPFANGFTFDNFAHLFTDTLYPRWFLNSFIVAVSTSIGTLLVASLAAYVFSRFTFTFKGSLLTSMIVLQIFPSFVGMIAVYVVLVRIGALDALWGLVLVYLAGNLPYSIWLVKSYLDTIPKGLDEAARIDGASHFRIFATIVMPVARPILIFLAVTTFAAPWMDFIFPKLVLRSTETQTLALGLISFVSEKNSDFTTFAAGAVIVAIPFMVFFLVTQRTLVTSLSTGAVKG</sequence>
<evidence type="ECO:0000256" key="1">
    <source>
        <dbReference type="ARBA" id="ARBA00004651"/>
    </source>
</evidence>
<dbReference type="SUPFAM" id="SSF161098">
    <property type="entry name" value="MetI-like"/>
    <property type="match status" value="1"/>
</dbReference>
<keyword evidence="3 9" id="KW-0813">Transport</keyword>
<evidence type="ECO:0000256" key="8">
    <source>
        <dbReference type="ARBA" id="ARBA00023136"/>
    </source>
</evidence>
<evidence type="ECO:0000256" key="7">
    <source>
        <dbReference type="ARBA" id="ARBA00022989"/>
    </source>
</evidence>
<keyword evidence="8 9" id="KW-0472">Membrane</keyword>
<protein>
    <submittedName>
        <fullName evidence="11">ABC transporter permease subunit</fullName>
    </submittedName>
</protein>
<dbReference type="GO" id="GO:0015423">
    <property type="term" value="F:ABC-type maltose transporter activity"/>
    <property type="evidence" value="ECO:0007669"/>
    <property type="project" value="TreeGrafter"/>
</dbReference>
<dbReference type="Gene3D" id="1.10.3720.10">
    <property type="entry name" value="MetI-like"/>
    <property type="match status" value="1"/>
</dbReference>
<comment type="caution">
    <text evidence="11">The sequence shown here is derived from an EMBL/GenBank/DDBJ whole genome shotgun (WGS) entry which is preliminary data.</text>
</comment>
<dbReference type="GO" id="GO:0042956">
    <property type="term" value="P:maltodextrin transmembrane transport"/>
    <property type="evidence" value="ECO:0007669"/>
    <property type="project" value="TreeGrafter"/>
</dbReference>
<keyword evidence="12" id="KW-1185">Reference proteome</keyword>
<dbReference type="CDD" id="cd06261">
    <property type="entry name" value="TM_PBP2"/>
    <property type="match status" value="1"/>
</dbReference>
<organism evidence="11 12">
    <name type="scientific">Glycomyces albidus</name>
    <dbReference type="NCBI Taxonomy" id="2656774"/>
    <lineage>
        <taxon>Bacteria</taxon>
        <taxon>Bacillati</taxon>
        <taxon>Actinomycetota</taxon>
        <taxon>Actinomycetes</taxon>
        <taxon>Glycomycetales</taxon>
        <taxon>Glycomycetaceae</taxon>
        <taxon>Glycomyces</taxon>
    </lineage>
</organism>
<feature type="transmembrane region" description="Helical" evidence="9">
    <location>
        <begin position="73"/>
        <end position="99"/>
    </location>
</feature>
<evidence type="ECO:0000313" key="12">
    <source>
        <dbReference type="Proteomes" id="UP000477750"/>
    </source>
</evidence>
<feature type="transmembrane region" description="Helical" evidence="9">
    <location>
        <begin position="111"/>
        <end position="136"/>
    </location>
</feature>
<accession>A0A6L5G8Q9</accession>
<dbReference type="PANTHER" id="PTHR32243:SF50">
    <property type="entry name" value="MALTOSE_MALTODEXTRIN TRANSPORT SYSTEM PERMEASE PROTEIN MALG"/>
    <property type="match status" value="1"/>
</dbReference>
<evidence type="ECO:0000256" key="6">
    <source>
        <dbReference type="ARBA" id="ARBA00022692"/>
    </source>
</evidence>
<evidence type="ECO:0000259" key="10">
    <source>
        <dbReference type="PROSITE" id="PS50928"/>
    </source>
</evidence>
<reference evidence="11 12" key="1">
    <citation type="submission" date="2019-10" db="EMBL/GenBank/DDBJ databases">
        <title>Glycomyces albidus sp. nov., a novel actinomycete isolated from rhizosphere soil of wheat (Triticum aestivum L.).</title>
        <authorList>
            <person name="Qian L."/>
        </authorList>
    </citation>
    <scope>NUCLEOTIDE SEQUENCE [LARGE SCALE GENOMIC DNA]</scope>
    <source>
        <strain evidence="11 12">NEAU-7082</strain>
    </source>
</reference>
<feature type="transmembrane region" description="Helical" evidence="9">
    <location>
        <begin position="142"/>
        <end position="165"/>
    </location>
</feature>
<evidence type="ECO:0000256" key="3">
    <source>
        <dbReference type="ARBA" id="ARBA00022448"/>
    </source>
</evidence>
<dbReference type="PROSITE" id="PS50928">
    <property type="entry name" value="ABC_TM1"/>
    <property type="match status" value="1"/>
</dbReference>
<keyword evidence="4" id="KW-1003">Cell membrane</keyword>
<comment type="similarity">
    <text evidence="2">Belongs to the binding-protein-dependent transport system permease family. MalFG subfamily.</text>
</comment>
<dbReference type="Proteomes" id="UP000477750">
    <property type="component" value="Unassembled WGS sequence"/>
</dbReference>
<name>A0A6L5G8Q9_9ACTN</name>
<gene>
    <name evidence="11" type="ORF">GFD30_10710</name>
</gene>
<evidence type="ECO:0000256" key="4">
    <source>
        <dbReference type="ARBA" id="ARBA00022475"/>
    </source>
</evidence>
<dbReference type="AlphaFoldDB" id="A0A6L5G8Q9"/>
<keyword evidence="6 9" id="KW-0812">Transmembrane</keyword>
<comment type="subcellular location">
    <subcellularLocation>
        <location evidence="1 9">Cell membrane</location>
        <topology evidence="1 9">Multi-pass membrane protein</topology>
    </subcellularLocation>
</comment>
<evidence type="ECO:0000256" key="9">
    <source>
        <dbReference type="RuleBase" id="RU363032"/>
    </source>
</evidence>
<keyword evidence="5" id="KW-0762">Sugar transport</keyword>
<feature type="transmembrane region" description="Helical" evidence="9">
    <location>
        <begin position="244"/>
        <end position="264"/>
    </location>
</feature>
<evidence type="ECO:0000313" key="11">
    <source>
        <dbReference type="EMBL" id="MQM26037.1"/>
    </source>
</evidence>
<dbReference type="EMBL" id="WIAO01000010">
    <property type="protein sequence ID" value="MQM26037.1"/>
    <property type="molecule type" value="Genomic_DNA"/>
</dbReference>
<dbReference type="InterPro" id="IPR050901">
    <property type="entry name" value="BP-dep_ABC_trans_perm"/>
</dbReference>
<feature type="transmembrane region" description="Helical" evidence="9">
    <location>
        <begin position="9"/>
        <end position="31"/>
    </location>
</feature>
<dbReference type="Pfam" id="PF00528">
    <property type="entry name" value="BPD_transp_1"/>
    <property type="match status" value="1"/>
</dbReference>
<dbReference type="InterPro" id="IPR000515">
    <property type="entry name" value="MetI-like"/>
</dbReference>
<dbReference type="PROSITE" id="PS51257">
    <property type="entry name" value="PROKAR_LIPOPROTEIN"/>
    <property type="match status" value="1"/>
</dbReference>